<dbReference type="GO" id="GO:0016020">
    <property type="term" value="C:membrane"/>
    <property type="evidence" value="ECO:0007669"/>
    <property type="project" value="UniProtKB-SubCell"/>
</dbReference>
<evidence type="ECO:0000256" key="3">
    <source>
        <dbReference type="ARBA" id="ARBA00022989"/>
    </source>
</evidence>
<evidence type="ECO:0000256" key="4">
    <source>
        <dbReference type="ARBA" id="ARBA00023136"/>
    </source>
</evidence>
<feature type="transmembrane region" description="Helical" evidence="5">
    <location>
        <begin position="377"/>
        <end position="398"/>
    </location>
</feature>
<dbReference type="InterPro" id="IPR020846">
    <property type="entry name" value="MFS_dom"/>
</dbReference>
<keyword evidence="3 5" id="KW-1133">Transmembrane helix</keyword>
<feature type="transmembrane region" description="Helical" evidence="5">
    <location>
        <begin position="201"/>
        <end position="222"/>
    </location>
</feature>
<comment type="subcellular location">
    <subcellularLocation>
        <location evidence="1">Membrane</location>
        <topology evidence="1">Multi-pass membrane protein</topology>
    </subcellularLocation>
</comment>
<dbReference type="Gene3D" id="1.20.1250.20">
    <property type="entry name" value="MFS general substrate transporter like domains"/>
    <property type="match status" value="1"/>
</dbReference>
<dbReference type="OrthoDB" id="3936150at2759"/>
<dbReference type="AlphaFoldDB" id="A0A8B7Y798"/>
<name>A0A8B7Y798_ACAPL</name>
<sequence length="595" mass="65929">MHYEDILHRVGHFGKYQKLVIVLVSMIEIPTACHFLAQVFLAASTDHWCMVPASQAVNCSRLQLDSVSTCQEAQKNESIPYELDADGNRVYSSCERYSIEEDISENATDVIACDAGWDFDRSRYKSTINEEFNLVCDREDFAGIAQSVWFAGLLTGSLVWGSVGDWLGRRKTFFLSLTLVSISSIVTAFVPSFAAFTTLRFFTAACACGAAFMTFVISLEIVGASKRVLVGTVAAIMFALGYIFLSFFAYFIREWRHLQLAISLPYVVAFLLLLVFPESPRWLISKGRFTEARQIIAKIAKVNGTEVPVSLLENLENFQDNEKDHKPKSFHRTTLLDLFRTPNIRKKTFIIFFAWFVANMAYYGLSLSTSSLGIDDYVAAFVSAALEIPSYLFCWFFMDKCGRRFSLASLFVSGGVLCLITIFVPLESIPDPARFPRVFSACNPDPFLSAVGVGRVVVAMMGKFAISAAFSHIYIYSCELFPTVIRSVGLGASSMAARISGILCPIILILGKYWEPLPLCVFGGGSVLAGLLSLILPETLCRDMPDTVQDGEDAGLGLNLGRCCQKDSLDSNDSKPLDNYLPLSTIEKSRNERAV</sequence>
<gene>
    <name evidence="8" type="primary">LOC110978069</name>
</gene>
<dbReference type="InterPro" id="IPR036259">
    <property type="entry name" value="MFS_trans_sf"/>
</dbReference>
<feature type="transmembrane region" description="Helical" evidence="5">
    <location>
        <begin position="348"/>
        <end position="365"/>
    </location>
</feature>
<dbReference type="CDD" id="cd17317">
    <property type="entry name" value="MFS_SLC22"/>
    <property type="match status" value="1"/>
</dbReference>
<proteinExistence type="predicted"/>
<feature type="domain" description="Major facilitator superfamily (MFS) profile" evidence="6">
    <location>
        <begin position="93"/>
        <end position="541"/>
    </location>
</feature>
<evidence type="ECO:0000256" key="1">
    <source>
        <dbReference type="ARBA" id="ARBA00004141"/>
    </source>
</evidence>
<dbReference type="RefSeq" id="XP_022088432.1">
    <property type="nucleotide sequence ID" value="XM_022232740.1"/>
</dbReference>
<organism evidence="7 8">
    <name type="scientific">Acanthaster planci</name>
    <name type="common">Crown-of-thorns starfish</name>
    <dbReference type="NCBI Taxonomy" id="133434"/>
    <lineage>
        <taxon>Eukaryota</taxon>
        <taxon>Metazoa</taxon>
        <taxon>Echinodermata</taxon>
        <taxon>Eleutherozoa</taxon>
        <taxon>Asterozoa</taxon>
        <taxon>Asteroidea</taxon>
        <taxon>Valvatacea</taxon>
        <taxon>Valvatida</taxon>
        <taxon>Acanthasteridae</taxon>
        <taxon>Acanthaster</taxon>
    </lineage>
</organism>
<reference evidence="8" key="1">
    <citation type="submission" date="2025-08" db="UniProtKB">
        <authorList>
            <consortium name="RefSeq"/>
        </authorList>
    </citation>
    <scope>IDENTIFICATION</scope>
</reference>
<feature type="transmembrane region" description="Helical" evidence="5">
    <location>
        <begin position="20"/>
        <end position="43"/>
    </location>
</feature>
<evidence type="ECO:0000313" key="8">
    <source>
        <dbReference type="RefSeq" id="XP_022088432.1"/>
    </source>
</evidence>
<feature type="transmembrane region" description="Helical" evidence="5">
    <location>
        <begin position="488"/>
        <end position="510"/>
    </location>
</feature>
<evidence type="ECO:0000313" key="7">
    <source>
        <dbReference type="Proteomes" id="UP000694845"/>
    </source>
</evidence>
<dbReference type="Pfam" id="PF00083">
    <property type="entry name" value="Sugar_tr"/>
    <property type="match status" value="1"/>
</dbReference>
<protein>
    <submittedName>
        <fullName evidence="8">Organic cation transporter protein-like</fullName>
    </submittedName>
</protein>
<accession>A0A8B7Y798</accession>
<dbReference type="KEGG" id="aplc:110978069"/>
<evidence type="ECO:0000256" key="2">
    <source>
        <dbReference type="ARBA" id="ARBA00022692"/>
    </source>
</evidence>
<feature type="transmembrane region" description="Helical" evidence="5">
    <location>
        <begin position="141"/>
        <end position="161"/>
    </location>
</feature>
<dbReference type="OMA" id="ASTDHWC"/>
<feature type="transmembrane region" description="Helical" evidence="5">
    <location>
        <begin position="229"/>
        <end position="252"/>
    </location>
</feature>
<dbReference type="Proteomes" id="UP000694845">
    <property type="component" value="Unplaced"/>
</dbReference>
<feature type="transmembrane region" description="Helical" evidence="5">
    <location>
        <begin position="446"/>
        <end position="476"/>
    </location>
</feature>
<evidence type="ECO:0000256" key="5">
    <source>
        <dbReference type="SAM" id="Phobius"/>
    </source>
</evidence>
<dbReference type="GeneID" id="110978069"/>
<keyword evidence="2 5" id="KW-0812">Transmembrane</keyword>
<feature type="transmembrane region" description="Helical" evidence="5">
    <location>
        <begin position="516"/>
        <end position="536"/>
    </location>
</feature>
<keyword evidence="4 5" id="KW-0472">Membrane</keyword>
<feature type="transmembrane region" description="Helical" evidence="5">
    <location>
        <begin position="405"/>
        <end position="426"/>
    </location>
</feature>
<keyword evidence="7" id="KW-1185">Reference proteome</keyword>
<dbReference type="SUPFAM" id="SSF103473">
    <property type="entry name" value="MFS general substrate transporter"/>
    <property type="match status" value="1"/>
</dbReference>
<feature type="transmembrane region" description="Helical" evidence="5">
    <location>
        <begin position="258"/>
        <end position="276"/>
    </location>
</feature>
<evidence type="ECO:0000259" key="6">
    <source>
        <dbReference type="PROSITE" id="PS50850"/>
    </source>
</evidence>
<dbReference type="InterPro" id="IPR005828">
    <property type="entry name" value="MFS_sugar_transport-like"/>
</dbReference>
<feature type="transmembrane region" description="Helical" evidence="5">
    <location>
        <begin position="173"/>
        <end position="195"/>
    </location>
</feature>
<dbReference type="GO" id="GO:0022857">
    <property type="term" value="F:transmembrane transporter activity"/>
    <property type="evidence" value="ECO:0007669"/>
    <property type="project" value="InterPro"/>
</dbReference>
<dbReference type="PANTHER" id="PTHR24064">
    <property type="entry name" value="SOLUTE CARRIER FAMILY 22 MEMBER"/>
    <property type="match status" value="1"/>
</dbReference>
<dbReference type="PROSITE" id="PS50850">
    <property type="entry name" value="MFS"/>
    <property type="match status" value="1"/>
</dbReference>